<protein>
    <submittedName>
        <fullName evidence="1">Uncharacterized protein</fullName>
    </submittedName>
</protein>
<feature type="non-terminal residue" evidence="1">
    <location>
        <position position="1"/>
    </location>
</feature>
<comment type="caution">
    <text evidence="1">The sequence shown here is derived from an EMBL/GenBank/DDBJ whole genome shotgun (WGS) entry which is preliminary data.</text>
</comment>
<organism evidence="1 2">
    <name type="scientific">Adineta ricciae</name>
    <name type="common">Rotifer</name>
    <dbReference type="NCBI Taxonomy" id="249248"/>
    <lineage>
        <taxon>Eukaryota</taxon>
        <taxon>Metazoa</taxon>
        <taxon>Spiralia</taxon>
        <taxon>Gnathifera</taxon>
        <taxon>Rotifera</taxon>
        <taxon>Eurotatoria</taxon>
        <taxon>Bdelloidea</taxon>
        <taxon>Adinetida</taxon>
        <taxon>Adinetidae</taxon>
        <taxon>Adineta</taxon>
    </lineage>
</organism>
<sequence length="180" mass="21553">MYSSENISNVLHRYRTYLPQELNRQATFVVKLNYVQFEKERLQQTLSNDLSATECEYFDSVSKRWIPCIWACEKRNLQIHRLPNEKSVKWKSRFTNSSTQNSLQRKDSLFTSNTLLSDQQMPIFSWFVEDLYAYIGADRRFVTPFDMNEYRTLTLLHIDSINESTFGIAFRFVDRHQMFT</sequence>
<evidence type="ECO:0000313" key="2">
    <source>
        <dbReference type="Proteomes" id="UP000663828"/>
    </source>
</evidence>
<gene>
    <name evidence="1" type="ORF">XAT740_LOCUS62912</name>
</gene>
<proteinExistence type="predicted"/>
<dbReference type="AlphaFoldDB" id="A0A816HKH1"/>
<name>A0A816HKH1_ADIRI</name>
<accession>A0A816HKH1</accession>
<keyword evidence="2" id="KW-1185">Reference proteome</keyword>
<evidence type="ECO:0000313" key="1">
    <source>
        <dbReference type="EMBL" id="CAF1688565.1"/>
    </source>
</evidence>
<dbReference type="Proteomes" id="UP000663828">
    <property type="component" value="Unassembled WGS sequence"/>
</dbReference>
<dbReference type="EMBL" id="CAJNOR010018435">
    <property type="protein sequence ID" value="CAF1688565.1"/>
    <property type="molecule type" value="Genomic_DNA"/>
</dbReference>
<reference evidence="1" key="1">
    <citation type="submission" date="2021-02" db="EMBL/GenBank/DDBJ databases">
        <authorList>
            <person name="Nowell W R."/>
        </authorList>
    </citation>
    <scope>NUCLEOTIDE SEQUENCE</scope>
</reference>